<evidence type="ECO:0000313" key="2">
    <source>
        <dbReference type="Proteomes" id="UP000004810"/>
    </source>
</evidence>
<name>J9F0W2_WUCBA</name>
<accession>J9F0W2</accession>
<gene>
    <name evidence="1" type="ORF">WUBG_00970</name>
</gene>
<evidence type="ECO:0000313" key="1">
    <source>
        <dbReference type="EMBL" id="EJW88118.1"/>
    </source>
</evidence>
<dbReference type="Proteomes" id="UP000004810">
    <property type="component" value="Unassembled WGS sequence"/>
</dbReference>
<organism evidence="1 2">
    <name type="scientific">Wuchereria bancrofti</name>
    <dbReference type="NCBI Taxonomy" id="6293"/>
    <lineage>
        <taxon>Eukaryota</taxon>
        <taxon>Metazoa</taxon>
        <taxon>Ecdysozoa</taxon>
        <taxon>Nematoda</taxon>
        <taxon>Chromadorea</taxon>
        <taxon>Rhabditida</taxon>
        <taxon>Spirurina</taxon>
        <taxon>Spiruromorpha</taxon>
        <taxon>Filarioidea</taxon>
        <taxon>Onchocercidae</taxon>
        <taxon>Wuchereria</taxon>
    </lineage>
</organism>
<dbReference type="AlphaFoldDB" id="J9F0W2"/>
<reference evidence="2" key="1">
    <citation type="submission" date="2012-08" db="EMBL/GenBank/DDBJ databases">
        <title>The Genome Sequence of Wuchereria bancrofti.</title>
        <authorList>
            <person name="Nutman T.B."/>
            <person name="Fink D.L."/>
            <person name="Russ C."/>
            <person name="Young S."/>
            <person name="Zeng Q."/>
            <person name="Koehrsen M."/>
            <person name="Alvarado L."/>
            <person name="Berlin A."/>
            <person name="Chapman S.B."/>
            <person name="Chen Z."/>
            <person name="Freedman E."/>
            <person name="Gellesch M."/>
            <person name="Goldberg J."/>
            <person name="Griggs A."/>
            <person name="Gujja S."/>
            <person name="Heilman E.R."/>
            <person name="Heiman D."/>
            <person name="Hepburn T."/>
            <person name="Howarth C."/>
            <person name="Jen D."/>
            <person name="Larson L."/>
            <person name="Lewis B."/>
            <person name="Mehta T."/>
            <person name="Park D."/>
            <person name="Pearson M."/>
            <person name="Roberts A."/>
            <person name="Saif S."/>
            <person name="Shea T."/>
            <person name="Shenoy N."/>
            <person name="Sisk P."/>
            <person name="Stolte C."/>
            <person name="Sykes S."/>
            <person name="Walk T."/>
            <person name="White J."/>
            <person name="Yandava C."/>
            <person name="Haas B."/>
            <person name="Henn M.R."/>
            <person name="Nusbaum C."/>
            <person name="Birren B."/>
        </authorList>
    </citation>
    <scope>NUCLEOTIDE SEQUENCE [LARGE SCALE GENOMIC DNA]</scope>
    <source>
        <strain evidence="2">NA</strain>
    </source>
</reference>
<sequence length="129" mass="15283">MKHREKYWIRSARNKLLGPLEQFGYLDMNDRQENNVLRRDNSYGTLNDIDEKFCDSALSHKNNFKENFQGLKKKEKQTKIYDWTKGNISVIAKNRNISKTIVQNFHFHGTQIYMRAYMERAMSVNSEGG</sequence>
<dbReference type="EMBL" id="ADBV01000198">
    <property type="protein sequence ID" value="EJW88118.1"/>
    <property type="molecule type" value="Genomic_DNA"/>
</dbReference>
<comment type="caution">
    <text evidence="1">The sequence shown here is derived from an EMBL/GenBank/DDBJ whole genome shotgun (WGS) entry which is preliminary data.</text>
</comment>
<proteinExistence type="predicted"/>
<protein>
    <submittedName>
        <fullName evidence="1">Uncharacterized protein</fullName>
    </submittedName>
</protein>